<feature type="chain" id="PRO_5045837078" evidence="5">
    <location>
        <begin position="27"/>
        <end position="308"/>
    </location>
</feature>
<keyword evidence="2" id="KW-0813">Transport</keyword>
<keyword evidence="4" id="KW-0472">Membrane</keyword>
<reference evidence="7 8" key="1">
    <citation type="submission" date="2021-05" db="EMBL/GenBank/DDBJ databases">
        <title>Novel Bacillus species.</title>
        <authorList>
            <person name="Liu G."/>
        </authorList>
    </citation>
    <scope>NUCLEOTIDE SEQUENCE [LARGE SCALE GENOMIC DNA]</scope>
    <source>
        <strain evidence="7 8">FJAT-49705</strain>
    </source>
</reference>
<organism evidence="7 8">
    <name type="scientific">Cytobacillus citreus</name>
    <dbReference type="NCBI Taxonomy" id="2833586"/>
    <lineage>
        <taxon>Bacteria</taxon>
        <taxon>Bacillati</taxon>
        <taxon>Bacillota</taxon>
        <taxon>Bacilli</taxon>
        <taxon>Bacillales</taxon>
        <taxon>Bacillaceae</taxon>
        <taxon>Cytobacillus</taxon>
    </lineage>
</organism>
<evidence type="ECO:0000256" key="2">
    <source>
        <dbReference type="ARBA" id="ARBA00022448"/>
    </source>
</evidence>
<evidence type="ECO:0000256" key="1">
    <source>
        <dbReference type="ARBA" id="ARBA00004236"/>
    </source>
</evidence>
<dbReference type="Gene3D" id="3.10.105.10">
    <property type="entry name" value="Dipeptide-binding Protein, Domain 3"/>
    <property type="match status" value="2"/>
</dbReference>
<dbReference type="CDD" id="cd13639">
    <property type="entry name" value="PBP2_OpuAC_like"/>
    <property type="match status" value="1"/>
</dbReference>
<gene>
    <name evidence="7" type="ORF">KHA94_10315</name>
</gene>
<keyword evidence="8" id="KW-1185">Reference proteome</keyword>
<proteinExistence type="predicted"/>
<sequence>MIVNRRKLRYFSSLTIILIFSVILTACGSNKAGTNQSATDGDNLGKKDLTIPYVAWATEVASNHVIKEVLNSVGYDVTLKQVDTGPMYIAVANGAADAMISAWLPYTDVSYWDQYGEKLVDLGPNLKNAPLGLVVPEYVDIDSIEDLKKNTNSIGENTEWTITGIDPGAGQMQITEEAMDIYGLDKWNLQATSDASMMAALDKAIKEKQNIIVTLWSPHWAFTKYDLKYLEDPRQVFGEPDDIHTLVRKGLEEDSPAAYRILKQFKWNKDLLEGVMVDINNGTDPADAAKKFVKENEDLVKEWTEGVK</sequence>
<comment type="subcellular location">
    <subcellularLocation>
        <location evidence="1">Cell membrane</location>
    </subcellularLocation>
</comment>
<dbReference type="Gene3D" id="3.40.190.100">
    <property type="entry name" value="Glycine betaine-binding periplasmic protein, domain 2"/>
    <property type="match status" value="1"/>
</dbReference>
<accession>A0ABS5NRY7</accession>
<keyword evidence="5" id="KW-0732">Signal</keyword>
<dbReference type="Proteomes" id="UP000681027">
    <property type="component" value="Unassembled WGS sequence"/>
</dbReference>
<evidence type="ECO:0000256" key="4">
    <source>
        <dbReference type="ARBA" id="ARBA00023136"/>
    </source>
</evidence>
<evidence type="ECO:0000313" key="8">
    <source>
        <dbReference type="Proteomes" id="UP000681027"/>
    </source>
</evidence>
<feature type="signal peptide" evidence="5">
    <location>
        <begin position="1"/>
        <end position="26"/>
    </location>
</feature>
<evidence type="ECO:0000256" key="5">
    <source>
        <dbReference type="SAM" id="SignalP"/>
    </source>
</evidence>
<keyword evidence="3" id="KW-1003">Cell membrane</keyword>
<dbReference type="EMBL" id="JAGYPM010000002">
    <property type="protein sequence ID" value="MBS4190575.1"/>
    <property type="molecule type" value="Genomic_DNA"/>
</dbReference>
<evidence type="ECO:0000313" key="7">
    <source>
        <dbReference type="EMBL" id="MBS4190575.1"/>
    </source>
</evidence>
<name>A0ABS5NRY7_9BACI</name>
<comment type="caution">
    <text evidence="7">The sequence shown here is derived from an EMBL/GenBank/DDBJ whole genome shotgun (WGS) entry which is preliminary data.</text>
</comment>
<dbReference type="PANTHER" id="PTHR47737:SF1">
    <property type="entry name" value="GLYCINE BETAINE_PROLINE BETAINE TRANSPORT SYSTEM PERMEASE PROTEIN PROW"/>
    <property type="match status" value="1"/>
</dbReference>
<evidence type="ECO:0000259" key="6">
    <source>
        <dbReference type="Pfam" id="PF04069"/>
    </source>
</evidence>
<dbReference type="PANTHER" id="PTHR47737">
    <property type="entry name" value="GLYCINE BETAINE/PROLINE BETAINE TRANSPORT SYSTEM PERMEASE PROTEIN PROW"/>
    <property type="match status" value="1"/>
</dbReference>
<dbReference type="InterPro" id="IPR007210">
    <property type="entry name" value="ABC_Gly_betaine_transp_sub-bd"/>
</dbReference>
<dbReference type="Pfam" id="PF04069">
    <property type="entry name" value="OpuAC"/>
    <property type="match status" value="1"/>
</dbReference>
<dbReference type="PROSITE" id="PS51257">
    <property type="entry name" value="PROKAR_LIPOPROTEIN"/>
    <property type="match status" value="1"/>
</dbReference>
<protein>
    <submittedName>
        <fullName evidence="7">Glycine betaine ABC transporter substrate-binding protein</fullName>
    </submittedName>
</protein>
<dbReference type="SUPFAM" id="SSF53850">
    <property type="entry name" value="Periplasmic binding protein-like II"/>
    <property type="match status" value="1"/>
</dbReference>
<evidence type="ECO:0000256" key="3">
    <source>
        <dbReference type="ARBA" id="ARBA00022475"/>
    </source>
</evidence>
<feature type="domain" description="ABC-type glycine betaine transport system substrate-binding" evidence="6">
    <location>
        <begin position="47"/>
        <end position="295"/>
    </location>
</feature>